<accession>A0A6G4WVJ8</accession>
<reference evidence="3 4" key="1">
    <citation type="submission" date="2020-02" db="EMBL/GenBank/DDBJ databases">
        <title>Whole-genome analyses of novel actinobacteria.</title>
        <authorList>
            <person name="Sahin N."/>
            <person name="Tatar D."/>
        </authorList>
    </citation>
    <scope>NUCLEOTIDE SEQUENCE [LARGE SCALE GENOMIC DNA]</scope>
    <source>
        <strain evidence="3 4">SB3404</strain>
    </source>
</reference>
<feature type="transmembrane region" description="Helical" evidence="2">
    <location>
        <begin position="256"/>
        <end position="278"/>
    </location>
</feature>
<keyword evidence="2" id="KW-0812">Transmembrane</keyword>
<feature type="non-terminal residue" evidence="3">
    <location>
        <position position="1"/>
    </location>
</feature>
<dbReference type="Proteomes" id="UP000477722">
    <property type="component" value="Unassembled WGS sequence"/>
</dbReference>
<keyword evidence="2" id="KW-1133">Transmembrane helix</keyword>
<dbReference type="AlphaFoldDB" id="A0A6G4WVJ8"/>
<evidence type="ECO:0000256" key="2">
    <source>
        <dbReference type="SAM" id="Phobius"/>
    </source>
</evidence>
<organism evidence="3 4">
    <name type="scientific">Streptomyces boncukensis</name>
    <dbReference type="NCBI Taxonomy" id="2711219"/>
    <lineage>
        <taxon>Bacteria</taxon>
        <taxon>Bacillati</taxon>
        <taxon>Actinomycetota</taxon>
        <taxon>Actinomycetes</taxon>
        <taxon>Kitasatosporales</taxon>
        <taxon>Streptomycetaceae</taxon>
        <taxon>Streptomyces</taxon>
    </lineage>
</organism>
<feature type="region of interest" description="Disordered" evidence="1">
    <location>
        <begin position="1"/>
        <end position="139"/>
    </location>
</feature>
<feature type="transmembrane region" description="Helical" evidence="2">
    <location>
        <begin position="173"/>
        <end position="192"/>
    </location>
</feature>
<feature type="transmembrane region" description="Helical" evidence="2">
    <location>
        <begin position="304"/>
        <end position="322"/>
    </location>
</feature>
<feature type="compositionally biased region" description="Gly residues" evidence="1">
    <location>
        <begin position="33"/>
        <end position="44"/>
    </location>
</feature>
<feature type="transmembrane region" description="Helical" evidence="2">
    <location>
        <begin position="148"/>
        <end position="167"/>
    </location>
</feature>
<evidence type="ECO:0000313" key="4">
    <source>
        <dbReference type="Proteomes" id="UP000477722"/>
    </source>
</evidence>
<name>A0A6G4WVJ8_9ACTN</name>
<feature type="transmembrane region" description="Helical" evidence="2">
    <location>
        <begin position="204"/>
        <end position="221"/>
    </location>
</feature>
<evidence type="ECO:0000256" key="1">
    <source>
        <dbReference type="SAM" id="MobiDB-lite"/>
    </source>
</evidence>
<dbReference type="RefSeq" id="WP_165298349.1">
    <property type="nucleotide sequence ID" value="NZ_JAAKZZ010000068.1"/>
</dbReference>
<feature type="compositionally biased region" description="Low complexity" evidence="1">
    <location>
        <begin position="118"/>
        <end position="136"/>
    </location>
</feature>
<comment type="caution">
    <text evidence="3">The sequence shown here is derived from an EMBL/GenBank/DDBJ whole genome shotgun (WGS) entry which is preliminary data.</text>
</comment>
<feature type="transmembrane region" description="Helical" evidence="2">
    <location>
        <begin position="357"/>
        <end position="378"/>
    </location>
</feature>
<proteinExistence type="predicted"/>
<keyword evidence="4" id="KW-1185">Reference proteome</keyword>
<feature type="compositionally biased region" description="Low complexity" evidence="1">
    <location>
        <begin position="45"/>
        <end position="69"/>
    </location>
</feature>
<sequence length="383" mass="37567">PYGAQYGTTAYDAPHGPGDGHGTQYHAPYGDAGQQGGAAYGGAPYGASYGAAPAPAAPQHPQHPQHAQPGPFPPQRDAGWPGAAESPGAPAYPHGGARQTAAPPDATMSLGTVRPDGASPRAAASPAQQRPAAAAPTRTGSPIIAPGMLPAALTAALGALLAGAASLDGTAGRGALAVCVVLLQAVTAAGWFRLNGMWPARQGIALAFLGGVAADAGLLIADGNSAPTVLLGTLGVWCVLSLVLHLRNRSSPDERLYALTAGFASIGFTVLAAGHLAAEREAVTVGLGCAAVATLARAVPLPPYVSPAVALLAAAGAGVALGRTADLGAGAALLGLAAGGCALIGLRVASYDFPSRFVHMTAGVALPLTLAVPAVYFLGRALT</sequence>
<gene>
    <name evidence="3" type="ORF">G5C65_09840</name>
</gene>
<feature type="transmembrane region" description="Helical" evidence="2">
    <location>
        <begin position="329"/>
        <end position="351"/>
    </location>
</feature>
<protein>
    <submittedName>
        <fullName evidence="3">Uncharacterized protein</fullName>
    </submittedName>
</protein>
<dbReference type="EMBL" id="JAAKZZ010000068">
    <property type="protein sequence ID" value="NGO68650.1"/>
    <property type="molecule type" value="Genomic_DNA"/>
</dbReference>
<evidence type="ECO:0000313" key="3">
    <source>
        <dbReference type="EMBL" id="NGO68650.1"/>
    </source>
</evidence>
<feature type="transmembrane region" description="Helical" evidence="2">
    <location>
        <begin position="227"/>
        <end position="244"/>
    </location>
</feature>
<keyword evidence="2" id="KW-0472">Membrane</keyword>